<gene>
    <name evidence="3" type="ORF">JGZ69_19600</name>
</gene>
<dbReference type="PROSITE" id="PS51900">
    <property type="entry name" value="CB"/>
    <property type="match status" value="1"/>
</dbReference>
<reference evidence="3 4" key="1">
    <citation type="submission" date="2020-12" db="EMBL/GenBank/DDBJ databases">
        <title>Taxonomic evaluation of the Bacillus sporothermodurans group of bacteria based on whole genome sequences.</title>
        <authorList>
            <person name="Fiedler G."/>
            <person name="Herbstmann A.-D."/>
            <person name="Doll E."/>
            <person name="Wenning M."/>
            <person name="Brinks E."/>
            <person name="Kabisch J."/>
            <person name="Breitenwieser F."/>
            <person name="Lappann M."/>
            <person name="Boehnlein C."/>
            <person name="Franz C."/>
        </authorList>
    </citation>
    <scope>NUCLEOTIDE SEQUENCE [LARGE SCALE GENOMIC DNA]</scope>
    <source>
        <strain evidence="3 4">DSM 10599</strain>
    </source>
</reference>
<dbReference type="GO" id="GO:0003677">
    <property type="term" value="F:DNA binding"/>
    <property type="evidence" value="ECO:0007669"/>
    <property type="project" value="UniProtKB-UniRule"/>
</dbReference>
<dbReference type="InterPro" id="IPR044068">
    <property type="entry name" value="CB"/>
</dbReference>
<evidence type="ECO:0000259" key="2">
    <source>
        <dbReference type="PROSITE" id="PS51900"/>
    </source>
</evidence>
<name>A0AB37HF69_9BACI</name>
<dbReference type="RefSeq" id="WP_107921014.1">
    <property type="nucleotide sequence ID" value="NZ_CP066701.1"/>
</dbReference>
<dbReference type="SUPFAM" id="SSF103642">
    <property type="entry name" value="Sec-C motif"/>
    <property type="match status" value="1"/>
</dbReference>
<keyword evidence="1" id="KW-0238">DNA-binding</keyword>
<evidence type="ECO:0000256" key="1">
    <source>
        <dbReference type="PROSITE-ProRule" id="PRU01248"/>
    </source>
</evidence>
<accession>A0AB37HF69</accession>
<dbReference type="Pfam" id="PF02810">
    <property type="entry name" value="SEC-C"/>
    <property type="match status" value="1"/>
</dbReference>
<evidence type="ECO:0000313" key="3">
    <source>
        <dbReference type="EMBL" id="QQX24907.1"/>
    </source>
</evidence>
<feature type="domain" description="Core-binding (CB)" evidence="2">
    <location>
        <begin position="483"/>
        <end position="578"/>
    </location>
</feature>
<proteinExistence type="predicted"/>
<sequence length="606" mass="71493">MKINRNDPCPCGSGKKYKKCCLLKENIVQIGEAREERFLQERHELVLKLNRFLERKISINQMYQLHSEFRRRTQGKLAESNIQGFFQYWLNYFRFFDNGLRGIEWFFQENNSKLTNEERKLAENWVKLTPKVVQAIGKSGNDILFEEVETKEQYTIADNKESFFAPWVGTISLIENYGNQYYFNGVRVFLGPQNISRVKAFIQKLVEETKSSRDHVLFEYYPEIIGEFLAESKDLEIDRKEIHECTIQYQVKDMAAVTDFLQEEPEFVIDFWEQDDKKLSWLSNRMEFFDSEMNGKAQIAENLGTISLEKNLLQFYCYDKKILERFKQKVEKLNNFVVLINEKIQSHFIPFQVEVKNMAVQFSENIPKYFALYAQNNLQSEMDQKIPMYDGFSIRELVESGRIEEAETWLRHQEYNLYQLVKNDFGKVEKTADFNTIRKVLGLPLSPFVTGGESRISGVMPIKASNKTPLVNNEDIPLYESLGFTPDTIDNFYAKSLVRFFKEKTEGKSENTVRKYKNSLYDLRLILESTPLNSWDQLDQTNWERIVLNDYFDLFYSVSKTQVKDFLSTLKTLAKWLDERENTSLSDDLQRAIKKTEKKRFQIAGV</sequence>
<evidence type="ECO:0000313" key="4">
    <source>
        <dbReference type="Proteomes" id="UP000595512"/>
    </source>
</evidence>
<dbReference type="Gene3D" id="3.10.450.50">
    <property type="match status" value="1"/>
</dbReference>
<dbReference type="KEGG" id="hspo:JGZ69_19600"/>
<dbReference type="EMBL" id="CP066701">
    <property type="protein sequence ID" value="QQX24907.1"/>
    <property type="molecule type" value="Genomic_DNA"/>
</dbReference>
<dbReference type="AlphaFoldDB" id="A0AB37HF69"/>
<dbReference type="InterPro" id="IPR004027">
    <property type="entry name" value="SEC_C_motif"/>
</dbReference>
<protein>
    <submittedName>
        <fullName evidence="3">SEC-C domain-containing protein</fullName>
    </submittedName>
</protein>
<dbReference type="Proteomes" id="UP000595512">
    <property type="component" value="Chromosome"/>
</dbReference>
<organism evidence="3 4">
    <name type="scientific">Heyndrickxia sporothermodurans</name>
    <dbReference type="NCBI Taxonomy" id="46224"/>
    <lineage>
        <taxon>Bacteria</taxon>
        <taxon>Bacillati</taxon>
        <taxon>Bacillota</taxon>
        <taxon>Bacilli</taxon>
        <taxon>Bacillales</taxon>
        <taxon>Bacillaceae</taxon>
        <taxon>Heyndrickxia</taxon>
    </lineage>
</organism>